<evidence type="ECO:0000313" key="1">
    <source>
        <dbReference type="EMBL" id="SUU85090.1"/>
    </source>
</evidence>
<dbReference type="SUPFAM" id="SSF53335">
    <property type="entry name" value="S-adenosyl-L-methionine-dependent methyltransferases"/>
    <property type="match status" value="1"/>
</dbReference>
<sequence length="249" mass="27712">MSLADVFANIPSLGINAGIRKGRVPCDGYKRGWGLQFGELAQAVESDRLFQKCMSTSTIGSIVDQRKRYNLHLLLTQFLPRLQHRNVIEFGSFKGGNAIFMALVMREICPDAKVFALDTYEGMPTTDKSIDAHNTNDFSEAHLPALKREIDRLKLTNLVPLKGLFQDTFPTIDIGVKFGLAHIDADIYSSVKYAQDAVWPRMTAGGYVAYDDADVSSCIGATEAVEDLIIERQAHAEQVWPHFVFRVGL</sequence>
<organism evidence="1 2">
    <name type="scientific">Afipia felis</name>
    <name type="common">Cat scratch disease bacillus</name>
    <dbReference type="NCBI Taxonomy" id="1035"/>
    <lineage>
        <taxon>Bacteria</taxon>
        <taxon>Pseudomonadati</taxon>
        <taxon>Pseudomonadota</taxon>
        <taxon>Alphaproteobacteria</taxon>
        <taxon>Hyphomicrobiales</taxon>
        <taxon>Nitrobacteraceae</taxon>
        <taxon>Afipia</taxon>
    </lineage>
</organism>
<gene>
    <name evidence="1" type="ORF">NCTC12722_02297</name>
</gene>
<dbReference type="Pfam" id="PF05711">
    <property type="entry name" value="TylF"/>
    <property type="match status" value="1"/>
</dbReference>
<name>A0A380W802_AFIFE</name>
<dbReference type="PANTHER" id="PTHR40036">
    <property type="entry name" value="MACROCIN O-METHYLTRANSFERASE"/>
    <property type="match status" value="1"/>
</dbReference>
<dbReference type="GO" id="GO:0008168">
    <property type="term" value="F:methyltransferase activity"/>
    <property type="evidence" value="ECO:0007669"/>
    <property type="project" value="UniProtKB-KW"/>
</dbReference>
<dbReference type="GO" id="GO:0032259">
    <property type="term" value="P:methylation"/>
    <property type="evidence" value="ECO:0007669"/>
    <property type="project" value="UniProtKB-KW"/>
</dbReference>
<dbReference type="InterPro" id="IPR029063">
    <property type="entry name" value="SAM-dependent_MTases_sf"/>
</dbReference>
<protein>
    <submittedName>
        <fullName evidence="1">Macrocin-O-methyltransferase (TylF)</fullName>
    </submittedName>
</protein>
<keyword evidence="1" id="KW-0808">Transferase</keyword>
<dbReference type="InterPro" id="IPR008884">
    <property type="entry name" value="TylF_MeTrfase"/>
</dbReference>
<evidence type="ECO:0000313" key="2">
    <source>
        <dbReference type="Proteomes" id="UP000254343"/>
    </source>
</evidence>
<proteinExistence type="predicted"/>
<dbReference type="Proteomes" id="UP000254343">
    <property type="component" value="Unassembled WGS sequence"/>
</dbReference>
<dbReference type="Gene3D" id="3.40.50.150">
    <property type="entry name" value="Vaccinia Virus protein VP39"/>
    <property type="match status" value="1"/>
</dbReference>
<dbReference type="AlphaFoldDB" id="A0A380W802"/>
<dbReference type="PANTHER" id="PTHR40036:SF1">
    <property type="entry name" value="MACROCIN O-METHYLTRANSFERASE"/>
    <property type="match status" value="1"/>
</dbReference>
<dbReference type="EMBL" id="UIGB01000001">
    <property type="protein sequence ID" value="SUU85090.1"/>
    <property type="molecule type" value="Genomic_DNA"/>
</dbReference>
<keyword evidence="1" id="KW-0489">Methyltransferase</keyword>
<accession>A0A380W802</accession>
<reference evidence="1 2" key="1">
    <citation type="submission" date="2018-06" db="EMBL/GenBank/DDBJ databases">
        <authorList>
            <consortium name="Pathogen Informatics"/>
            <person name="Doyle S."/>
        </authorList>
    </citation>
    <scope>NUCLEOTIDE SEQUENCE [LARGE SCALE GENOMIC DNA]</scope>
    <source>
        <strain evidence="1 2">NCTC12722</strain>
    </source>
</reference>